<proteinExistence type="inferred from homology"/>
<evidence type="ECO:0000313" key="15">
    <source>
        <dbReference type="EMBL" id="SBT09495.1"/>
    </source>
</evidence>
<reference evidence="15 16" key="1">
    <citation type="submission" date="2016-06" db="EMBL/GenBank/DDBJ databases">
        <authorList>
            <person name="Kjaerup R.B."/>
            <person name="Dalgaard T.S."/>
            <person name="Juul-Madsen H.R."/>
        </authorList>
    </citation>
    <scope>NUCLEOTIDE SEQUENCE [LARGE SCALE GENOMIC DNA]</scope>
    <source>
        <strain evidence="15">2</strain>
    </source>
</reference>
<comment type="subcellular location">
    <subcellularLocation>
        <location evidence="1">Cell inner membrane</location>
        <topology evidence="1">Single-pass type II membrane protein</topology>
        <orientation evidence="1">Periplasmic side</orientation>
    </subcellularLocation>
</comment>
<evidence type="ECO:0000256" key="9">
    <source>
        <dbReference type="ARBA" id="ARBA00038408"/>
    </source>
</evidence>
<keyword evidence="7" id="KW-0143">Chaperone</keyword>
<evidence type="ECO:0000256" key="13">
    <source>
        <dbReference type="SAM" id="Phobius"/>
    </source>
</evidence>
<gene>
    <name evidence="15" type="ORF">PROAA_3220002</name>
</gene>
<dbReference type="Proteomes" id="UP000199600">
    <property type="component" value="Unassembled WGS sequence"/>
</dbReference>
<dbReference type="PROSITE" id="PS01096">
    <property type="entry name" value="PPIC_PPIASE_1"/>
    <property type="match status" value="1"/>
</dbReference>
<keyword evidence="6 13" id="KW-0472">Membrane</keyword>
<keyword evidence="12" id="KW-0697">Rotamase</keyword>
<evidence type="ECO:0000256" key="4">
    <source>
        <dbReference type="ARBA" id="ARBA00022692"/>
    </source>
</evidence>
<evidence type="ECO:0000256" key="12">
    <source>
        <dbReference type="PROSITE-ProRule" id="PRU00278"/>
    </source>
</evidence>
<keyword evidence="16" id="KW-1185">Reference proteome</keyword>
<evidence type="ECO:0000256" key="2">
    <source>
        <dbReference type="ARBA" id="ARBA00022475"/>
    </source>
</evidence>
<dbReference type="EMBL" id="FLQY01000249">
    <property type="protein sequence ID" value="SBT09495.1"/>
    <property type="molecule type" value="Genomic_DNA"/>
</dbReference>
<organism evidence="15 16">
    <name type="scientific">Candidatus Propionivibrio aalborgensis</name>
    <dbReference type="NCBI Taxonomy" id="1860101"/>
    <lineage>
        <taxon>Bacteria</taxon>
        <taxon>Pseudomonadati</taxon>
        <taxon>Pseudomonadota</taxon>
        <taxon>Betaproteobacteria</taxon>
        <taxon>Rhodocyclales</taxon>
        <taxon>Rhodocyclaceae</taxon>
        <taxon>Propionivibrio</taxon>
    </lineage>
</organism>
<evidence type="ECO:0000259" key="14">
    <source>
        <dbReference type="PROSITE" id="PS50198"/>
    </source>
</evidence>
<protein>
    <recommendedName>
        <fullName evidence="10">Periplasmic chaperone PpiD</fullName>
    </recommendedName>
    <alternativeName>
        <fullName evidence="11">Periplasmic folding chaperone</fullName>
    </alternativeName>
</protein>
<evidence type="ECO:0000256" key="10">
    <source>
        <dbReference type="ARBA" id="ARBA00040743"/>
    </source>
</evidence>
<evidence type="ECO:0000256" key="11">
    <source>
        <dbReference type="ARBA" id="ARBA00042775"/>
    </source>
</evidence>
<dbReference type="InterPro" id="IPR027304">
    <property type="entry name" value="Trigger_fact/SurA_dom_sf"/>
</dbReference>
<feature type="transmembrane region" description="Helical" evidence="13">
    <location>
        <begin position="12"/>
        <end position="32"/>
    </location>
</feature>
<dbReference type="InterPro" id="IPR052029">
    <property type="entry name" value="PpiD_chaperone"/>
</dbReference>
<evidence type="ECO:0000256" key="3">
    <source>
        <dbReference type="ARBA" id="ARBA00022519"/>
    </source>
</evidence>
<name>A0A1A8XWX9_9RHOO</name>
<dbReference type="SUPFAM" id="SSF54534">
    <property type="entry name" value="FKBP-like"/>
    <property type="match status" value="1"/>
</dbReference>
<dbReference type="Gene3D" id="3.10.50.40">
    <property type="match status" value="1"/>
</dbReference>
<evidence type="ECO:0000313" key="16">
    <source>
        <dbReference type="Proteomes" id="UP000199600"/>
    </source>
</evidence>
<dbReference type="Gene3D" id="1.10.4030.10">
    <property type="entry name" value="Porin chaperone SurA, peptide-binding domain"/>
    <property type="match status" value="1"/>
</dbReference>
<dbReference type="PANTHER" id="PTHR47529">
    <property type="entry name" value="PEPTIDYL-PROLYL CIS-TRANS ISOMERASE D"/>
    <property type="match status" value="1"/>
</dbReference>
<dbReference type="RefSeq" id="WP_186411620.1">
    <property type="nucleotide sequence ID" value="NZ_FLQY01000249.1"/>
</dbReference>
<dbReference type="Pfam" id="PF13616">
    <property type="entry name" value="Rotamase_3"/>
    <property type="match status" value="1"/>
</dbReference>
<dbReference type="InterPro" id="IPR000297">
    <property type="entry name" value="PPIase_PpiC"/>
</dbReference>
<sequence>MFDSVRNNKKIVQIFLALITLPFAFFGVDSYVRNSGAGSDLASVGDTKITIPQFEQALRERQDQLRQQLGASFKPEMMNTPEARMSVLDSLIDRRLLLLEADKSRLQTSDNALREVISKIPALQDNGQFSMERYASVLRAQGMSEPQFEARVRQDITLQQLIGAVVDTAFVSDYQLDALVRLQSEERQFSEFRISPEQFADKVKIDAAEVKKYYEENPTQFQVPEQIKAEYVVLSLDAMLPQVKVDEGEVKAWYEGHKDRYQRAEERRASHILITTDGDSDKEKAKAKAEEVLKEIRKSPEKFAELAKQHSQDPGSAQKGGDLGFFGRGMMVKAFEDSVFKQKVGEISDLVQSEFGFHIIRLTDIKPGTLRTLSEVYPEIEGELQLQAASRKFAEAAEAFNNTVYEQSDSLQPAAEKFRLEIQQSGWVPRNLDPKAATALGVLANPKILAALFSDDVVKNKRNTEVVEISSNTLLAARVREHIPESSKPFDSVKADIEKLLRSREAAAMARNSGETRLAELKKGADDKLAWTPVKSASRGKRSEFTPGTLQALFKADVQKLPSYVGAWVADSYMLFKIVKVSQPDKIDVAVRQSLRGEFTSLVAQEELSAYLAGLRARYEISINKAALEPRERQ</sequence>
<feature type="domain" description="PpiC" evidence="14">
    <location>
        <begin position="264"/>
        <end position="364"/>
    </location>
</feature>
<dbReference type="GO" id="GO:0005886">
    <property type="term" value="C:plasma membrane"/>
    <property type="evidence" value="ECO:0007669"/>
    <property type="project" value="UniProtKB-SubCell"/>
</dbReference>
<keyword evidence="5 13" id="KW-1133">Transmembrane helix</keyword>
<dbReference type="AlphaFoldDB" id="A0A1A8XWX9"/>
<evidence type="ECO:0000256" key="1">
    <source>
        <dbReference type="ARBA" id="ARBA00004382"/>
    </source>
</evidence>
<keyword evidence="4 13" id="KW-0812">Transmembrane</keyword>
<keyword evidence="3" id="KW-0997">Cell inner membrane</keyword>
<dbReference type="InterPro" id="IPR023058">
    <property type="entry name" value="PPIase_PpiC_CS"/>
</dbReference>
<accession>A0A1A8XWX9</accession>
<keyword evidence="8 12" id="KW-0413">Isomerase</keyword>
<dbReference type="GO" id="GO:0003755">
    <property type="term" value="F:peptidyl-prolyl cis-trans isomerase activity"/>
    <property type="evidence" value="ECO:0007669"/>
    <property type="project" value="UniProtKB-KW"/>
</dbReference>
<dbReference type="SUPFAM" id="SSF109998">
    <property type="entry name" value="Triger factor/SurA peptide-binding domain-like"/>
    <property type="match status" value="1"/>
</dbReference>
<dbReference type="PROSITE" id="PS50198">
    <property type="entry name" value="PPIC_PPIASE_2"/>
    <property type="match status" value="1"/>
</dbReference>
<dbReference type="Gene3D" id="6.10.140.970">
    <property type="match status" value="1"/>
</dbReference>
<dbReference type="InterPro" id="IPR046357">
    <property type="entry name" value="PPIase_dom_sf"/>
</dbReference>
<evidence type="ECO:0000256" key="5">
    <source>
        <dbReference type="ARBA" id="ARBA00022989"/>
    </source>
</evidence>
<evidence type="ECO:0000256" key="6">
    <source>
        <dbReference type="ARBA" id="ARBA00023136"/>
    </source>
</evidence>
<comment type="similarity">
    <text evidence="9">Belongs to the PpiD chaperone family.</text>
</comment>
<evidence type="ECO:0000256" key="8">
    <source>
        <dbReference type="ARBA" id="ARBA00023235"/>
    </source>
</evidence>
<evidence type="ECO:0000256" key="7">
    <source>
        <dbReference type="ARBA" id="ARBA00023186"/>
    </source>
</evidence>
<dbReference type="Pfam" id="PF13624">
    <property type="entry name" value="SurA_N_3"/>
    <property type="match status" value="1"/>
</dbReference>
<keyword evidence="2" id="KW-1003">Cell membrane</keyword>
<dbReference type="PANTHER" id="PTHR47529:SF1">
    <property type="entry name" value="PERIPLASMIC CHAPERONE PPID"/>
    <property type="match status" value="1"/>
</dbReference>